<dbReference type="SUPFAM" id="SSF55874">
    <property type="entry name" value="ATPase domain of HSP90 chaperone/DNA topoisomerase II/histidine kinase"/>
    <property type="match status" value="1"/>
</dbReference>
<dbReference type="RefSeq" id="WP_126144322.1">
    <property type="nucleotide sequence ID" value="NZ_RXHU01000094.1"/>
</dbReference>
<accession>A0A430J6B4</accession>
<dbReference type="Gene3D" id="3.30.450.20">
    <property type="entry name" value="PAS domain"/>
    <property type="match status" value="2"/>
</dbReference>
<feature type="domain" description="Histidine kinase" evidence="15">
    <location>
        <begin position="397"/>
        <end position="591"/>
    </location>
</feature>
<keyword evidence="11 14" id="KW-1133">Transmembrane helix</keyword>
<dbReference type="InterPro" id="IPR005467">
    <property type="entry name" value="His_kinase_dom"/>
</dbReference>
<evidence type="ECO:0000256" key="10">
    <source>
        <dbReference type="ARBA" id="ARBA00022840"/>
    </source>
</evidence>
<evidence type="ECO:0000256" key="12">
    <source>
        <dbReference type="ARBA" id="ARBA00023012"/>
    </source>
</evidence>
<proteinExistence type="predicted"/>
<keyword evidence="10" id="KW-0067">ATP-binding</keyword>
<feature type="transmembrane region" description="Helical" evidence="14">
    <location>
        <begin position="302"/>
        <end position="323"/>
    </location>
</feature>
<dbReference type="SMART" id="SM00387">
    <property type="entry name" value="HATPase_c"/>
    <property type="match status" value="1"/>
</dbReference>
<evidence type="ECO:0000313" key="17">
    <source>
        <dbReference type="EMBL" id="RTE04260.1"/>
    </source>
</evidence>
<dbReference type="Pfam" id="PF02743">
    <property type="entry name" value="dCache_1"/>
    <property type="match status" value="1"/>
</dbReference>
<name>A0A430J6B4_9BACL</name>
<dbReference type="PROSITE" id="PS50109">
    <property type="entry name" value="HIS_KIN"/>
    <property type="match status" value="1"/>
</dbReference>
<keyword evidence="9 17" id="KW-0418">Kinase</keyword>
<dbReference type="OrthoDB" id="9776552at2"/>
<organism evidence="17 18">
    <name type="scientific">Paenibacillus whitsoniae</name>
    <dbReference type="NCBI Taxonomy" id="2496558"/>
    <lineage>
        <taxon>Bacteria</taxon>
        <taxon>Bacillati</taxon>
        <taxon>Bacillota</taxon>
        <taxon>Bacilli</taxon>
        <taxon>Bacillales</taxon>
        <taxon>Paenibacillaceae</taxon>
        <taxon>Paenibacillus</taxon>
    </lineage>
</organism>
<evidence type="ECO:0000256" key="13">
    <source>
        <dbReference type="ARBA" id="ARBA00023136"/>
    </source>
</evidence>
<dbReference type="GO" id="GO:0005886">
    <property type="term" value="C:plasma membrane"/>
    <property type="evidence" value="ECO:0007669"/>
    <property type="project" value="UniProtKB-SubCell"/>
</dbReference>
<evidence type="ECO:0000259" key="16">
    <source>
        <dbReference type="PROSITE" id="PS50885"/>
    </source>
</evidence>
<dbReference type="PROSITE" id="PS50885">
    <property type="entry name" value="HAMP"/>
    <property type="match status" value="1"/>
</dbReference>
<evidence type="ECO:0000256" key="4">
    <source>
        <dbReference type="ARBA" id="ARBA00022475"/>
    </source>
</evidence>
<dbReference type="Proteomes" id="UP000276128">
    <property type="component" value="Unassembled WGS sequence"/>
</dbReference>
<protein>
    <recommendedName>
        <fullName evidence="3">histidine kinase</fullName>
        <ecNumber evidence="3">2.7.13.3</ecNumber>
    </recommendedName>
</protein>
<comment type="caution">
    <text evidence="17">The sequence shown here is derived from an EMBL/GenBank/DDBJ whole genome shotgun (WGS) entry which is preliminary data.</text>
</comment>
<dbReference type="InterPro" id="IPR003594">
    <property type="entry name" value="HATPase_dom"/>
</dbReference>
<evidence type="ECO:0000256" key="11">
    <source>
        <dbReference type="ARBA" id="ARBA00022989"/>
    </source>
</evidence>
<keyword evidence="7 14" id="KW-0812">Transmembrane</keyword>
<dbReference type="GO" id="GO:0000155">
    <property type="term" value="F:phosphorelay sensor kinase activity"/>
    <property type="evidence" value="ECO:0007669"/>
    <property type="project" value="InterPro"/>
</dbReference>
<evidence type="ECO:0000256" key="5">
    <source>
        <dbReference type="ARBA" id="ARBA00022553"/>
    </source>
</evidence>
<evidence type="ECO:0000256" key="14">
    <source>
        <dbReference type="SAM" id="Phobius"/>
    </source>
</evidence>
<dbReference type="Pfam" id="PF00672">
    <property type="entry name" value="HAMP"/>
    <property type="match status" value="1"/>
</dbReference>
<evidence type="ECO:0000256" key="9">
    <source>
        <dbReference type="ARBA" id="ARBA00022777"/>
    </source>
</evidence>
<evidence type="ECO:0000256" key="2">
    <source>
        <dbReference type="ARBA" id="ARBA00004651"/>
    </source>
</evidence>
<dbReference type="PANTHER" id="PTHR34220:SF7">
    <property type="entry name" value="SENSOR HISTIDINE KINASE YPDA"/>
    <property type="match status" value="1"/>
</dbReference>
<keyword evidence="12" id="KW-0902">Two-component regulatory system</keyword>
<evidence type="ECO:0000256" key="6">
    <source>
        <dbReference type="ARBA" id="ARBA00022679"/>
    </source>
</evidence>
<keyword evidence="4" id="KW-1003">Cell membrane</keyword>
<evidence type="ECO:0000259" key="15">
    <source>
        <dbReference type="PROSITE" id="PS50109"/>
    </source>
</evidence>
<dbReference type="InterPro" id="IPR036890">
    <property type="entry name" value="HATPase_C_sf"/>
</dbReference>
<dbReference type="CDD" id="cd06225">
    <property type="entry name" value="HAMP"/>
    <property type="match status" value="1"/>
</dbReference>
<dbReference type="EMBL" id="RXHU01000094">
    <property type="protein sequence ID" value="RTE04260.1"/>
    <property type="molecule type" value="Genomic_DNA"/>
</dbReference>
<keyword evidence="6" id="KW-0808">Transferase</keyword>
<comment type="catalytic activity">
    <reaction evidence="1">
        <text>ATP + protein L-histidine = ADP + protein N-phospho-L-histidine.</text>
        <dbReference type="EC" id="2.7.13.3"/>
    </reaction>
</comment>
<keyword evidence="8" id="KW-0547">Nucleotide-binding</keyword>
<dbReference type="InterPro" id="IPR050640">
    <property type="entry name" value="Bact_2-comp_sensor_kinase"/>
</dbReference>
<dbReference type="Pfam" id="PF02518">
    <property type="entry name" value="HATPase_c"/>
    <property type="match status" value="1"/>
</dbReference>
<keyword evidence="5" id="KW-0597">Phosphoprotein</keyword>
<dbReference type="Gene3D" id="3.30.565.10">
    <property type="entry name" value="Histidine kinase-like ATPase, C-terminal domain"/>
    <property type="match status" value="1"/>
</dbReference>
<evidence type="ECO:0000256" key="3">
    <source>
        <dbReference type="ARBA" id="ARBA00012438"/>
    </source>
</evidence>
<evidence type="ECO:0000313" key="18">
    <source>
        <dbReference type="Proteomes" id="UP000276128"/>
    </source>
</evidence>
<feature type="domain" description="HAMP" evidence="16">
    <location>
        <begin position="324"/>
        <end position="376"/>
    </location>
</feature>
<evidence type="ECO:0000256" key="8">
    <source>
        <dbReference type="ARBA" id="ARBA00022741"/>
    </source>
</evidence>
<comment type="subcellular location">
    <subcellularLocation>
        <location evidence="2">Cell membrane</location>
        <topology evidence="2">Multi-pass membrane protein</topology>
    </subcellularLocation>
</comment>
<keyword evidence="13 14" id="KW-0472">Membrane</keyword>
<reference evidence="17 18" key="1">
    <citation type="submission" date="2018-12" db="EMBL/GenBank/DDBJ databases">
        <title>Bacillus ochoae sp. nov., Paenibacillus whitsoniae sp. nov., Paenibacillus spiritus sp. nov. Isolated from the Mars Exploration Rover during spacecraft assembly.</title>
        <authorList>
            <person name="Seuylemezian A."/>
            <person name="Vaishampayan P."/>
        </authorList>
    </citation>
    <scope>NUCLEOTIDE SEQUENCE [LARGE SCALE GENOMIC DNA]</scope>
    <source>
        <strain evidence="17 18">MER 54</strain>
    </source>
</reference>
<dbReference type="Pfam" id="PF06580">
    <property type="entry name" value="His_kinase"/>
    <property type="match status" value="1"/>
</dbReference>
<dbReference type="EC" id="2.7.13.3" evidence="3"/>
<dbReference type="InterPro" id="IPR033479">
    <property type="entry name" value="dCache_1"/>
</dbReference>
<evidence type="ECO:0000256" key="1">
    <source>
        <dbReference type="ARBA" id="ARBA00000085"/>
    </source>
</evidence>
<dbReference type="PANTHER" id="PTHR34220">
    <property type="entry name" value="SENSOR HISTIDINE KINASE YPDA"/>
    <property type="match status" value="1"/>
</dbReference>
<dbReference type="InterPro" id="IPR003660">
    <property type="entry name" value="HAMP_dom"/>
</dbReference>
<dbReference type="SUPFAM" id="SSF158472">
    <property type="entry name" value="HAMP domain-like"/>
    <property type="match status" value="1"/>
</dbReference>
<gene>
    <name evidence="17" type="ORF">EJQ19_26940</name>
</gene>
<dbReference type="GO" id="GO:0005524">
    <property type="term" value="F:ATP binding"/>
    <property type="evidence" value="ECO:0007669"/>
    <property type="project" value="UniProtKB-KW"/>
</dbReference>
<sequence length="599" mass="68005">MLKRIFIKRSSVQHRMLLAFLALVVVPLSIFSYFSLTISSNTIEKQAGEAKLKSLGLISQKLGIMASDLTAISNIYFSNEELRSLLQSPAGDQAYQERLQRQFLTKLIVSYRYAYTWLDYYTSIFGFNNVELHTFYNGPKIGIDTFRGDSWFQEAVKENGGIVWITNPSPSLTPTINDDYYVSAIRLLKDFESNTTVGMLMINVGESFIYKQYGDAASEGEQILIFDRGGTVVSATDKHRLAESMTQAPYYKQFTGDEGRFNVTIDRKPMLVTYHKVSSTDWTIVSYTPLNTLLANVTRSKWITLIGLAGLMLLSVILSYVIASRLSVPIRRLYASMKRVEMGDLSERTKVHSNDEIGELAGKFNQMVERIEELHDQVIVEQDLKRKSELQNLQSQINTHFLYNTLASIRSLLLTETREKVDQVIVSLVKLLRKTLSDESEYITIGEELDNLQNYVNIQMARQYDKLQVHFEIEEHIGSYRTLKLLLQPLVENAIFHGIEPKEGPGEIVIQAWEEAGEIRLRITDNGVGIAMSEEIGSGSLTERVLASAGGVGLRNVQTRMRTHFGEKFGLQVLHADERGTSIALNWPVFMRVEELKRK</sequence>
<keyword evidence="18" id="KW-1185">Reference proteome</keyword>
<dbReference type="AlphaFoldDB" id="A0A430J6B4"/>
<evidence type="ECO:0000256" key="7">
    <source>
        <dbReference type="ARBA" id="ARBA00022692"/>
    </source>
</evidence>
<dbReference type="Gene3D" id="6.10.340.10">
    <property type="match status" value="1"/>
</dbReference>
<dbReference type="InterPro" id="IPR010559">
    <property type="entry name" value="Sig_transdc_His_kin_internal"/>
</dbReference>
<dbReference type="SMART" id="SM00304">
    <property type="entry name" value="HAMP"/>
    <property type="match status" value="1"/>
</dbReference>